<evidence type="ECO:0000313" key="3">
    <source>
        <dbReference type="EMBL" id="GGK34226.1"/>
    </source>
</evidence>
<protein>
    <recommendedName>
        <fullName evidence="2">NAD-dependent epimerase/dehydratase domain-containing protein</fullName>
    </recommendedName>
</protein>
<comment type="similarity">
    <text evidence="1">Belongs to the NAD(P)-dependent epimerase/dehydratase family.</text>
</comment>
<sequence>MGAAVKVLITGAGGNLGRVLAPALQHSGHTPVLMDFRPLNTPLQFIQGDATRKADVFRAAEGVDAIVHGAALHGVHLGNHSRDEFWTLNVEGTYHVYEAAREHSIRKVLLCSTMGVYGESVSTPEHSVAVVTEQLPTLPTDFYGLTKTLSEEIACFYARSHGIQTIAYRLGMFVPEDFLRYGFRLLKGGVDDRDVAQAFLLGLANDTVVCDAFNIMAEVPFTQEQWPSWREDPVAFLDSQYPGLSQLVTQKGGSLAELSTMWGHTYWSVMKAKAELGYQPQYNFPEFYAALKAGNDAHYPFANLPWWGTDQNR</sequence>
<gene>
    <name evidence="3" type="ORF">GCM10008955_30350</name>
</gene>
<keyword evidence="4" id="KW-1185">Reference proteome</keyword>
<comment type="caution">
    <text evidence="3">The sequence shown here is derived from an EMBL/GenBank/DDBJ whole genome shotgun (WGS) entry which is preliminary data.</text>
</comment>
<dbReference type="InterPro" id="IPR001509">
    <property type="entry name" value="Epimerase_deHydtase"/>
</dbReference>
<evidence type="ECO:0000313" key="4">
    <source>
        <dbReference type="Proteomes" id="UP000647587"/>
    </source>
</evidence>
<name>A0ABQ2F210_9DEIO</name>
<dbReference type="Proteomes" id="UP000647587">
    <property type="component" value="Unassembled WGS sequence"/>
</dbReference>
<dbReference type="EMBL" id="BMPP01000014">
    <property type="protein sequence ID" value="GGK34226.1"/>
    <property type="molecule type" value="Genomic_DNA"/>
</dbReference>
<accession>A0ABQ2F210</accession>
<dbReference type="Pfam" id="PF01370">
    <property type="entry name" value="Epimerase"/>
    <property type="match status" value="1"/>
</dbReference>
<dbReference type="Gene3D" id="3.40.50.720">
    <property type="entry name" value="NAD(P)-binding Rossmann-like Domain"/>
    <property type="match status" value="1"/>
</dbReference>
<feature type="domain" description="NAD-dependent epimerase/dehydratase" evidence="2">
    <location>
        <begin position="7"/>
        <end position="170"/>
    </location>
</feature>
<organism evidence="3 4">
    <name type="scientific">Deinococcus malanensis</name>
    <dbReference type="NCBI Taxonomy" id="1706855"/>
    <lineage>
        <taxon>Bacteria</taxon>
        <taxon>Thermotogati</taxon>
        <taxon>Deinococcota</taxon>
        <taxon>Deinococci</taxon>
        <taxon>Deinococcales</taxon>
        <taxon>Deinococcaceae</taxon>
        <taxon>Deinococcus</taxon>
    </lineage>
</organism>
<dbReference type="SUPFAM" id="SSF51735">
    <property type="entry name" value="NAD(P)-binding Rossmann-fold domains"/>
    <property type="match status" value="1"/>
</dbReference>
<dbReference type="PANTHER" id="PTHR43000">
    <property type="entry name" value="DTDP-D-GLUCOSE 4,6-DEHYDRATASE-RELATED"/>
    <property type="match status" value="1"/>
</dbReference>
<proteinExistence type="inferred from homology"/>
<dbReference type="InterPro" id="IPR036291">
    <property type="entry name" value="NAD(P)-bd_dom_sf"/>
</dbReference>
<reference evidence="4" key="1">
    <citation type="journal article" date="2019" name="Int. J. Syst. Evol. Microbiol.">
        <title>The Global Catalogue of Microorganisms (GCM) 10K type strain sequencing project: providing services to taxonomists for standard genome sequencing and annotation.</title>
        <authorList>
            <consortium name="The Broad Institute Genomics Platform"/>
            <consortium name="The Broad Institute Genome Sequencing Center for Infectious Disease"/>
            <person name="Wu L."/>
            <person name="Ma J."/>
        </authorList>
    </citation>
    <scope>NUCLEOTIDE SEQUENCE [LARGE SCALE GENOMIC DNA]</scope>
    <source>
        <strain evidence="4">JCM 30331</strain>
    </source>
</reference>
<evidence type="ECO:0000259" key="2">
    <source>
        <dbReference type="Pfam" id="PF01370"/>
    </source>
</evidence>
<dbReference type="CDD" id="cd08946">
    <property type="entry name" value="SDR_e"/>
    <property type="match status" value="1"/>
</dbReference>
<evidence type="ECO:0000256" key="1">
    <source>
        <dbReference type="ARBA" id="ARBA00007637"/>
    </source>
</evidence>